<name>A0A0C3I4A2_OIDMZ</name>
<gene>
    <name evidence="2" type="ORF">OIDMADRAFT_108977</name>
</gene>
<evidence type="ECO:0000256" key="1">
    <source>
        <dbReference type="SAM" id="SignalP"/>
    </source>
</evidence>
<evidence type="ECO:0000313" key="2">
    <source>
        <dbReference type="EMBL" id="KIN09157.1"/>
    </source>
</evidence>
<evidence type="ECO:0000313" key="3">
    <source>
        <dbReference type="Proteomes" id="UP000054321"/>
    </source>
</evidence>
<dbReference type="Proteomes" id="UP000054321">
    <property type="component" value="Unassembled WGS sequence"/>
</dbReference>
<feature type="chain" id="PRO_5002178825" evidence="1">
    <location>
        <begin position="20"/>
        <end position="134"/>
    </location>
</feature>
<dbReference type="InParanoid" id="A0A0C3I4A2"/>
<protein>
    <submittedName>
        <fullName evidence="2">Uncharacterized protein</fullName>
    </submittedName>
</protein>
<keyword evidence="3" id="KW-1185">Reference proteome</keyword>
<dbReference type="STRING" id="913774.A0A0C3I4A2"/>
<accession>A0A0C3I4A2</accession>
<proteinExistence type="predicted"/>
<keyword evidence="1" id="KW-0732">Signal</keyword>
<dbReference type="HOGENOM" id="CLU_106738_1_0_1"/>
<reference evidence="2 3" key="1">
    <citation type="submission" date="2014-04" db="EMBL/GenBank/DDBJ databases">
        <authorList>
            <consortium name="DOE Joint Genome Institute"/>
            <person name="Kuo A."/>
            <person name="Martino E."/>
            <person name="Perotto S."/>
            <person name="Kohler A."/>
            <person name="Nagy L.G."/>
            <person name="Floudas D."/>
            <person name="Copeland A."/>
            <person name="Barry K.W."/>
            <person name="Cichocki N."/>
            <person name="Veneault-Fourrey C."/>
            <person name="LaButti K."/>
            <person name="Lindquist E.A."/>
            <person name="Lipzen A."/>
            <person name="Lundell T."/>
            <person name="Morin E."/>
            <person name="Murat C."/>
            <person name="Sun H."/>
            <person name="Tunlid A."/>
            <person name="Henrissat B."/>
            <person name="Grigoriev I.V."/>
            <person name="Hibbett D.S."/>
            <person name="Martin F."/>
            <person name="Nordberg H.P."/>
            <person name="Cantor M.N."/>
            <person name="Hua S.X."/>
        </authorList>
    </citation>
    <scope>NUCLEOTIDE SEQUENCE [LARGE SCALE GENOMIC DNA]</scope>
    <source>
        <strain evidence="2 3">Zn</strain>
    </source>
</reference>
<sequence>MFHLHFLLGLSTKMAITDAVYHTLISFDRNGHEIFDSSMLGEDVIFKLKNGSETRPVPGLAVLKAGILGHVGLMDTTHMLSNIHIFHKEVDNTASLTAYAQPQHCPPGRGRESDSPKLMTGIGHQVCALIWIIV</sequence>
<dbReference type="AlphaFoldDB" id="A0A0C3I4A2"/>
<feature type="signal peptide" evidence="1">
    <location>
        <begin position="1"/>
        <end position="19"/>
    </location>
</feature>
<reference evidence="3" key="2">
    <citation type="submission" date="2015-01" db="EMBL/GenBank/DDBJ databases">
        <title>Evolutionary Origins and Diversification of the Mycorrhizal Mutualists.</title>
        <authorList>
            <consortium name="DOE Joint Genome Institute"/>
            <consortium name="Mycorrhizal Genomics Consortium"/>
            <person name="Kohler A."/>
            <person name="Kuo A."/>
            <person name="Nagy L.G."/>
            <person name="Floudas D."/>
            <person name="Copeland A."/>
            <person name="Barry K.W."/>
            <person name="Cichocki N."/>
            <person name="Veneault-Fourrey C."/>
            <person name="LaButti K."/>
            <person name="Lindquist E.A."/>
            <person name="Lipzen A."/>
            <person name="Lundell T."/>
            <person name="Morin E."/>
            <person name="Murat C."/>
            <person name="Riley R."/>
            <person name="Ohm R."/>
            <person name="Sun H."/>
            <person name="Tunlid A."/>
            <person name="Henrissat B."/>
            <person name="Grigoriev I.V."/>
            <person name="Hibbett D.S."/>
            <person name="Martin F."/>
        </authorList>
    </citation>
    <scope>NUCLEOTIDE SEQUENCE [LARGE SCALE GENOMIC DNA]</scope>
    <source>
        <strain evidence="3">Zn</strain>
    </source>
</reference>
<organism evidence="2 3">
    <name type="scientific">Oidiodendron maius (strain Zn)</name>
    <dbReference type="NCBI Taxonomy" id="913774"/>
    <lineage>
        <taxon>Eukaryota</taxon>
        <taxon>Fungi</taxon>
        <taxon>Dikarya</taxon>
        <taxon>Ascomycota</taxon>
        <taxon>Pezizomycotina</taxon>
        <taxon>Leotiomycetes</taxon>
        <taxon>Leotiomycetes incertae sedis</taxon>
        <taxon>Myxotrichaceae</taxon>
        <taxon>Oidiodendron</taxon>
    </lineage>
</organism>
<dbReference type="EMBL" id="KN832870">
    <property type="protein sequence ID" value="KIN09157.1"/>
    <property type="molecule type" value="Genomic_DNA"/>
</dbReference>
<dbReference type="Gene3D" id="3.10.450.50">
    <property type="match status" value="1"/>
</dbReference>